<evidence type="ECO:0000256" key="7">
    <source>
        <dbReference type="SAM" id="MobiDB-lite"/>
    </source>
</evidence>
<keyword evidence="9" id="KW-1185">Reference proteome</keyword>
<evidence type="ECO:0000313" key="9">
    <source>
        <dbReference type="Proteomes" id="UP001337655"/>
    </source>
</evidence>
<dbReference type="InterPro" id="IPR052360">
    <property type="entry name" value="Transcr_Regulatory_Proteins"/>
</dbReference>
<dbReference type="GeneID" id="89922706"/>
<sequence length="193" mass="21239">MSGTRRQLPMPNVTRITSLTQAHATLQHCWVKLSSFVQDYPASASSVSSSSSSSEGVTIFAERQRFQSWLEQWEVAFTEFLTNAMAAMNSDNITQSRIMKANHLACTILASDNDTTAERDFNAIVELAAAVLRSRTTDSPPKSDEDDKAPSTTATTTTTTALDVLDPLMVVISRCNVDVVRTRAAELLRARHR</sequence>
<dbReference type="PANTHER" id="PTHR36206">
    <property type="entry name" value="ASPERCRYPTIN BIOSYNTHESIS CLUSTER-SPECIFIC TRANSCRIPTION REGULATOR ATNN-RELATED"/>
    <property type="match status" value="1"/>
</dbReference>
<dbReference type="GO" id="GO:0046872">
    <property type="term" value="F:metal ion binding"/>
    <property type="evidence" value="ECO:0007669"/>
    <property type="project" value="UniProtKB-KW"/>
</dbReference>
<evidence type="ECO:0000256" key="6">
    <source>
        <dbReference type="ARBA" id="ARBA00023242"/>
    </source>
</evidence>
<accession>A0AAV9PMK9</accession>
<comment type="caution">
    <text evidence="8">The sequence shown here is derived from an EMBL/GenBank/DDBJ whole genome shotgun (WGS) entry which is preliminary data.</text>
</comment>
<keyword evidence="2" id="KW-0862">Zinc</keyword>
<evidence type="ECO:0000256" key="4">
    <source>
        <dbReference type="ARBA" id="ARBA00023125"/>
    </source>
</evidence>
<evidence type="ECO:0000256" key="3">
    <source>
        <dbReference type="ARBA" id="ARBA00023015"/>
    </source>
</evidence>
<keyword evidence="6" id="KW-0539">Nucleus</keyword>
<name>A0AAV9PMK9_9PEZI</name>
<protein>
    <submittedName>
        <fullName evidence="8">Uncharacterized protein</fullName>
    </submittedName>
</protein>
<dbReference type="Proteomes" id="UP001337655">
    <property type="component" value="Unassembled WGS sequence"/>
</dbReference>
<proteinExistence type="predicted"/>
<keyword evidence="1" id="KW-0479">Metal-binding</keyword>
<keyword evidence="3" id="KW-0805">Transcription regulation</keyword>
<evidence type="ECO:0000256" key="1">
    <source>
        <dbReference type="ARBA" id="ARBA00022723"/>
    </source>
</evidence>
<gene>
    <name evidence="8" type="ORF">LTR77_001358</name>
</gene>
<dbReference type="AlphaFoldDB" id="A0AAV9PMK9"/>
<dbReference type="RefSeq" id="XP_064662947.1">
    <property type="nucleotide sequence ID" value="XM_064798620.1"/>
</dbReference>
<dbReference type="EMBL" id="JAVRRT010000002">
    <property type="protein sequence ID" value="KAK5174278.1"/>
    <property type="molecule type" value="Genomic_DNA"/>
</dbReference>
<keyword evidence="5" id="KW-0804">Transcription</keyword>
<reference evidence="8 9" key="1">
    <citation type="submission" date="2023-08" db="EMBL/GenBank/DDBJ databases">
        <title>Black Yeasts Isolated from many extreme environments.</title>
        <authorList>
            <person name="Coleine C."/>
            <person name="Stajich J.E."/>
            <person name="Selbmann L."/>
        </authorList>
    </citation>
    <scope>NUCLEOTIDE SEQUENCE [LARGE SCALE GENOMIC DNA]</scope>
    <source>
        <strain evidence="8 9">CCFEE 5935</strain>
    </source>
</reference>
<evidence type="ECO:0000256" key="5">
    <source>
        <dbReference type="ARBA" id="ARBA00023163"/>
    </source>
</evidence>
<keyword evidence="4" id="KW-0238">DNA-binding</keyword>
<dbReference type="GO" id="GO:0003677">
    <property type="term" value="F:DNA binding"/>
    <property type="evidence" value="ECO:0007669"/>
    <property type="project" value="UniProtKB-KW"/>
</dbReference>
<evidence type="ECO:0000313" key="8">
    <source>
        <dbReference type="EMBL" id="KAK5174278.1"/>
    </source>
</evidence>
<evidence type="ECO:0000256" key="2">
    <source>
        <dbReference type="ARBA" id="ARBA00022833"/>
    </source>
</evidence>
<organism evidence="8 9">
    <name type="scientific">Saxophila tyrrhenica</name>
    <dbReference type="NCBI Taxonomy" id="1690608"/>
    <lineage>
        <taxon>Eukaryota</taxon>
        <taxon>Fungi</taxon>
        <taxon>Dikarya</taxon>
        <taxon>Ascomycota</taxon>
        <taxon>Pezizomycotina</taxon>
        <taxon>Dothideomycetes</taxon>
        <taxon>Dothideomycetidae</taxon>
        <taxon>Mycosphaerellales</taxon>
        <taxon>Extremaceae</taxon>
        <taxon>Saxophila</taxon>
    </lineage>
</organism>
<dbReference type="PANTHER" id="PTHR36206:SF12">
    <property type="entry name" value="ASPERCRYPTIN BIOSYNTHESIS CLUSTER-SPECIFIC TRANSCRIPTION REGULATOR ATNN-RELATED"/>
    <property type="match status" value="1"/>
</dbReference>
<feature type="region of interest" description="Disordered" evidence="7">
    <location>
        <begin position="135"/>
        <end position="155"/>
    </location>
</feature>